<evidence type="ECO:0000256" key="5">
    <source>
        <dbReference type="ARBA" id="ARBA00022692"/>
    </source>
</evidence>
<comment type="cofactor">
    <cofactor evidence="1">
        <name>heme</name>
        <dbReference type="ChEBI" id="CHEBI:30413"/>
    </cofactor>
</comment>
<dbReference type="AlphaFoldDB" id="A0A1D8ITB5"/>
<dbReference type="InterPro" id="IPR034804">
    <property type="entry name" value="SQR/QFR_C/D"/>
</dbReference>
<dbReference type="Proteomes" id="UP000095401">
    <property type="component" value="Chromosome"/>
</dbReference>
<evidence type="ECO:0000313" key="12">
    <source>
        <dbReference type="Proteomes" id="UP000095401"/>
    </source>
</evidence>
<evidence type="ECO:0000256" key="2">
    <source>
        <dbReference type="ARBA" id="ARBA00004050"/>
    </source>
</evidence>
<dbReference type="InterPro" id="IPR000701">
    <property type="entry name" value="SuccDH_FuR_B_TM-su"/>
</dbReference>
<evidence type="ECO:0000256" key="9">
    <source>
        <dbReference type="ARBA" id="ARBA00023136"/>
    </source>
</evidence>
<keyword evidence="12" id="KW-1185">Reference proteome</keyword>
<feature type="transmembrane region" description="Helical" evidence="10">
    <location>
        <begin position="84"/>
        <end position="103"/>
    </location>
</feature>
<feature type="transmembrane region" description="Helical" evidence="10">
    <location>
        <begin position="51"/>
        <end position="72"/>
    </location>
</feature>
<keyword evidence="6" id="KW-0479">Metal-binding</keyword>
<sequence length="108" mass="11862">MDVWLWMAQRATAFLLVITVTIHLGTMIYVVNDGLSAGQILAHTRGNLFWLSVYGSFVTAAAIHVPIGLRVVLMEWTSIRKDGVNMIALAFAALLAFLGWRAVLGLYA</sequence>
<evidence type="ECO:0000256" key="10">
    <source>
        <dbReference type="SAM" id="Phobius"/>
    </source>
</evidence>
<evidence type="ECO:0000256" key="7">
    <source>
        <dbReference type="ARBA" id="ARBA00022989"/>
    </source>
</evidence>
<proteinExistence type="predicted"/>
<keyword evidence="4" id="KW-0349">Heme</keyword>
<gene>
    <name evidence="11" type="ORF">BI364_08765</name>
</gene>
<keyword evidence="5 10" id="KW-0812">Transmembrane</keyword>
<evidence type="ECO:0000256" key="8">
    <source>
        <dbReference type="ARBA" id="ARBA00023004"/>
    </source>
</evidence>
<evidence type="ECO:0000256" key="6">
    <source>
        <dbReference type="ARBA" id="ARBA00022723"/>
    </source>
</evidence>
<keyword evidence="9 10" id="KW-0472">Membrane</keyword>
<reference evidence="12" key="1">
    <citation type="submission" date="2016-09" db="EMBL/GenBank/DDBJ databases">
        <title>Acidihalobacter prosperus F5.</title>
        <authorList>
            <person name="Khaleque H.N."/>
            <person name="Ramsay J.P."/>
            <person name="Kaksonen A.H."/>
            <person name="Boxall N.J."/>
            <person name="Watkin E.L.J."/>
        </authorList>
    </citation>
    <scope>NUCLEOTIDE SEQUENCE [LARGE SCALE GENOMIC DNA]</scope>
    <source>
        <strain evidence="12">F5</strain>
    </source>
</reference>
<dbReference type="Gene3D" id="1.20.1300.10">
    <property type="entry name" value="Fumarate reductase/succinate dehydrogenase, transmembrane subunit"/>
    <property type="match status" value="1"/>
</dbReference>
<name>A0A1D8ITB5_9GAMM</name>
<dbReference type="SUPFAM" id="SSF81343">
    <property type="entry name" value="Fumarate reductase respiratory complex transmembrane subunits"/>
    <property type="match status" value="1"/>
</dbReference>
<evidence type="ECO:0000256" key="4">
    <source>
        <dbReference type="ARBA" id="ARBA00022617"/>
    </source>
</evidence>
<accession>A0A1D8ITB5</accession>
<evidence type="ECO:0000256" key="3">
    <source>
        <dbReference type="ARBA" id="ARBA00004370"/>
    </source>
</evidence>
<dbReference type="KEGG" id="aprs:BI364_08765"/>
<dbReference type="GO" id="GO:0016020">
    <property type="term" value="C:membrane"/>
    <property type="evidence" value="ECO:0007669"/>
    <property type="project" value="UniProtKB-SubCell"/>
</dbReference>
<protein>
    <submittedName>
        <fullName evidence="11">Succinate dehydrogenase</fullName>
    </submittedName>
</protein>
<dbReference type="GO" id="GO:0046872">
    <property type="term" value="F:metal ion binding"/>
    <property type="evidence" value="ECO:0007669"/>
    <property type="project" value="UniProtKB-KW"/>
</dbReference>
<dbReference type="Pfam" id="PF01127">
    <property type="entry name" value="Sdh_cyt"/>
    <property type="match status" value="1"/>
</dbReference>
<comment type="subcellular location">
    <subcellularLocation>
        <location evidence="3">Membrane</location>
    </subcellularLocation>
</comment>
<evidence type="ECO:0000313" key="11">
    <source>
        <dbReference type="EMBL" id="AOU99637.1"/>
    </source>
</evidence>
<evidence type="ECO:0000256" key="1">
    <source>
        <dbReference type="ARBA" id="ARBA00001971"/>
    </source>
</evidence>
<organism evidence="11 12">
    <name type="scientific">Acidihalobacter yilgarnensis</name>
    <dbReference type="NCBI Taxonomy" id="2819280"/>
    <lineage>
        <taxon>Bacteria</taxon>
        <taxon>Pseudomonadati</taxon>
        <taxon>Pseudomonadota</taxon>
        <taxon>Gammaproteobacteria</taxon>
        <taxon>Chromatiales</taxon>
        <taxon>Ectothiorhodospiraceae</taxon>
        <taxon>Acidihalobacter</taxon>
    </lineage>
</organism>
<keyword evidence="8" id="KW-0408">Iron</keyword>
<dbReference type="EMBL" id="CP017415">
    <property type="protein sequence ID" value="AOU99637.1"/>
    <property type="molecule type" value="Genomic_DNA"/>
</dbReference>
<keyword evidence="7 10" id="KW-1133">Transmembrane helix</keyword>
<comment type="function">
    <text evidence="2">Membrane-anchoring subunit of succinate dehydrogenase (SDH).</text>
</comment>
<feature type="transmembrane region" description="Helical" evidence="10">
    <location>
        <begin position="12"/>
        <end position="31"/>
    </location>
</feature>